<dbReference type="PANTHER" id="PTHR10625:SF17">
    <property type="entry name" value="HISTONE DEACETYLASE 8"/>
    <property type="match status" value="1"/>
</dbReference>
<dbReference type="SUPFAM" id="SSF52768">
    <property type="entry name" value="Arginase/deacetylase"/>
    <property type="match status" value="1"/>
</dbReference>
<keyword evidence="4" id="KW-0378">Hydrolase</keyword>
<evidence type="ECO:0000256" key="4">
    <source>
        <dbReference type="ARBA" id="ARBA00022801"/>
    </source>
</evidence>
<evidence type="ECO:0000259" key="6">
    <source>
        <dbReference type="Pfam" id="PF00850"/>
    </source>
</evidence>
<dbReference type="EMBL" id="CBTN010000011">
    <property type="protein sequence ID" value="CDH51923.1"/>
    <property type="molecule type" value="Genomic_DNA"/>
</dbReference>
<feature type="domain" description="Histone deacetylase" evidence="6">
    <location>
        <begin position="28"/>
        <end position="195"/>
    </location>
</feature>
<dbReference type="Proteomes" id="UP000027586">
    <property type="component" value="Unassembled WGS sequence"/>
</dbReference>
<proteinExistence type="inferred from homology"/>
<name>A0A068RP22_9FUNG</name>
<dbReference type="AlphaFoldDB" id="A0A068RP22"/>
<dbReference type="GO" id="GO:0016787">
    <property type="term" value="F:hydrolase activity"/>
    <property type="evidence" value="ECO:0007669"/>
    <property type="project" value="UniProtKB-KW"/>
</dbReference>
<comment type="cofactor">
    <cofactor evidence="1">
        <name>Zn(2+)</name>
        <dbReference type="ChEBI" id="CHEBI:29105"/>
    </cofactor>
</comment>
<reference evidence="7" key="1">
    <citation type="submission" date="2013-08" db="EMBL/GenBank/DDBJ databases">
        <title>Gene expansion shapes genome architecture in the human pathogen Lichtheimia corymbifera: an evolutionary genomics analysis in the ancient terrestrial Mucorales (Mucoromycotina).</title>
        <authorList>
            <person name="Schwartze V.U."/>
            <person name="Winter S."/>
            <person name="Shelest E."/>
            <person name="Marcet-Houben M."/>
            <person name="Horn F."/>
            <person name="Wehner S."/>
            <person name="Hoffmann K."/>
            <person name="Riege K."/>
            <person name="Sammeth M."/>
            <person name="Nowrousian M."/>
            <person name="Valiante V."/>
            <person name="Linde J."/>
            <person name="Jacobsen I.D."/>
            <person name="Marz M."/>
            <person name="Brakhage A.A."/>
            <person name="Gabaldon T."/>
            <person name="Bocker S."/>
            <person name="Voigt K."/>
        </authorList>
    </citation>
    <scope>NUCLEOTIDE SEQUENCE [LARGE SCALE GENOMIC DNA]</scope>
    <source>
        <strain evidence="7">FSU 9682</strain>
    </source>
</reference>
<accession>A0A068RP22</accession>
<dbReference type="InterPro" id="IPR023801">
    <property type="entry name" value="His_deacetylse_dom"/>
</dbReference>
<dbReference type="GO" id="GO:0040029">
    <property type="term" value="P:epigenetic regulation of gene expression"/>
    <property type="evidence" value="ECO:0007669"/>
    <property type="project" value="TreeGrafter"/>
</dbReference>
<dbReference type="Gene3D" id="3.40.800.20">
    <property type="entry name" value="Histone deacetylase domain"/>
    <property type="match status" value="1"/>
</dbReference>
<organism evidence="7 8">
    <name type="scientific">Lichtheimia corymbifera JMRC:FSU:9682</name>
    <dbReference type="NCBI Taxonomy" id="1263082"/>
    <lineage>
        <taxon>Eukaryota</taxon>
        <taxon>Fungi</taxon>
        <taxon>Fungi incertae sedis</taxon>
        <taxon>Mucoromycota</taxon>
        <taxon>Mucoromycotina</taxon>
        <taxon>Mucoromycetes</taxon>
        <taxon>Mucorales</taxon>
        <taxon>Lichtheimiaceae</taxon>
        <taxon>Lichtheimia</taxon>
    </lineage>
</organism>
<keyword evidence="3" id="KW-0479">Metal-binding</keyword>
<evidence type="ECO:0000256" key="2">
    <source>
        <dbReference type="ARBA" id="ARBA00005947"/>
    </source>
</evidence>
<feature type="domain" description="Histone deacetylase" evidence="6">
    <location>
        <begin position="230"/>
        <end position="389"/>
    </location>
</feature>
<comment type="similarity">
    <text evidence="2">Belongs to the histone deacetylase family.</text>
</comment>
<evidence type="ECO:0000313" key="7">
    <source>
        <dbReference type="EMBL" id="CDH51923.1"/>
    </source>
</evidence>
<evidence type="ECO:0000256" key="1">
    <source>
        <dbReference type="ARBA" id="ARBA00001947"/>
    </source>
</evidence>
<dbReference type="GO" id="GO:0004407">
    <property type="term" value="F:histone deacetylase activity"/>
    <property type="evidence" value="ECO:0007669"/>
    <property type="project" value="TreeGrafter"/>
</dbReference>
<protein>
    <submittedName>
        <fullName evidence="7">Acetylpolyamine aminohydrolase</fullName>
    </submittedName>
</protein>
<keyword evidence="5" id="KW-0862">Zinc</keyword>
<gene>
    <name evidence="7" type="ORF">LCOR_03469.1</name>
</gene>
<dbReference type="InterPro" id="IPR037138">
    <property type="entry name" value="His_deacetylse_dom_sf"/>
</dbReference>
<dbReference type="PANTHER" id="PTHR10625">
    <property type="entry name" value="HISTONE DEACETYLASE HDAC1-RELATED"/>
    <property type="match status" value="1"/>
</dbReference>
<evidence type="ECO:0000256" key="3">
    <source>
        <dbReference type="ARBA" id="ARBA00022723"/>
    </source>
</evidence>
<dbReference type="GO" id="GO:0046872">
    <property type="term" value="F:metal ion binding"/>
    <property type="evidence" value="ECO:0007669"/>
    <property type="project" value="UniProtKB-KW"/>
</dbReference>
<sequence length="394" mass="43550">MQVVYSPDGMLHDPPTEVTRGEAKPYLESPARLASIKAFIDSQPNQFNVISPQDYSLTPIVQVHEQDYIEFLSTIHQDWVKDGMPAAGTTGESFVLSNVVGKLDPAVLKKNVNQTATGRIGYYTFDMSVAFMKDTWRAAYVSAQIAMTAAHKLLKEQSPSIYALCRPPGHHATCNVAGGYCFINNVAVVTRFVQDYTIEEMDTMVKALEYDEKNSLIPSAPKPSARSSSSSRKKVLILDIDHHHGNGTQDIFYDDPSVMYVSLHGYPDYPFFTGSTEEVGEGEGKGYNINIPLNPKTTTDEIYLENLKGVLQSQAVVDFGAEFVIVSMGLDTWHEDPVAGMKGVKKVETYFEMGQLIKNSKSTTGRQVLFVQEGGYTIEKLGLLAGRVLQGFME</sequence>
<comment type="caution">
    <text evidence="7">The sequence shown here is derived from an EMBL/GenBank/DDBJ whole genome shotgun (WGS) entry which is preliminary data.</text>
</comment>
<evidence type="ECO:0000313" key="8">
    <source>
        <dbReference type="Proteomes" id="UP000027586"/>
    </source>
</evidence>
<dbReference type="VEuPathDB" id="FungiDB:LCOR_03469.1"/>
<dbReference type="STRING" id="1263082.A0A068RP22"/>
<dbReference type="OrthoDB" id="424012at2759"/>
<evidence type="ECO:0000256" key="5">
    <source>
        <dbReference type="ARBA" id="ARBA00022833"/>
    </source>
</evidence>
<dbReference type="InterPro" id="IPR023696">
    <property type="entry name" value="Ureohydrolase_dom_sf"/>
</dbReference>
<keyword evidence="8" id="KW-1185">Reference proteome</keyword>
<dbReference type="Pfam" id="PF00850">
    <property type="entry name" value="Hist_deacetyl"/>
    <property type="match status" value="2"/>
</dbReference>